<accession>A0A7J6D7A9</accession>
<proteinExistence type="predicted"/>
<dbReference type="Proteomes" id="UP000579812">
    <property type="component" value="Unassembled WGS sequence"/>
</dbReference>
<name>A0A7J6D7A9_9TELE</name>
<organism evidence="1 2">
    <name type="scientific">Onychostoma macrolepis</name>
    <dbReference type="NCBI Taxonomy" id="369639"/>
    <lineage>
        <taxon>Eukaryota</taxon>
        <taxon>Metazoa</taxon>
        <taxon>Chordata</taxon>
        <taxon>Craniata</taxon>
        <taxon>Vertebrata</taxon>
        <taxon>Euteleostomi</taxon>
        <taxon>Actinopterygii</taxon>
        <taxon>Neopterygii</taxon>
        <taxon>Teleostei</taxon>
        <taxon>Ostariophysi</taxon>
        <taxon>Cypriniformes</taxon>
        <taxon>Cyprinidae</taxon>
        <taxon>Acrossocheilinae</taxon>
        <taxon>Onychostoma</taxon>
    </lineage>
</organism>
<keyword evidence="2" id="KW-1185">Reference proteome</keyword>
<dbReference type="EMBL" id="JAAMOB010000003">
    <property type="protein sequence ID" value="KAF4115153.1"/>
    <property type="molecule type" value="Genomic_DNA"/>
</dbReference>
<reference evidence="1 2" key="1">
    <citation type="submission" date="2020-04" db="EMBL/GenBank/DDBJ databases">
        <title>Chromosome-level genome assembly of a cyprinid fish Onychostoma macrolepis by integration of Nanopore Sequencing, Bionano and Hi-C technology.</title>
        <authorList>
            <person name="Wang D."/>
        </authorList>
    </citation>
    <scope>NUCLEOTIDE SEQUENCE [LARGE SCALE GENOMIC DNA]</scope>
    <source>
        <strain evidence="1">SWU-2019</strain>
        <tissue evidence="1">Muscle</tissue>
    </source>
</reference>
<evidence type="ECO:0000313" key="2">
    <source>
        <dbReference type="Proteomes" id="UP000579812"/>
    </source>
</evidence>
<sequence length="217" mass="24053">MGRCRTHKRSVGGLGCLWTATPNLFDAPPVGGLRSGVCHPVADLEIATKSAKNYFLLSLQSSQLPFKNMGNETSRSNTHVANATGKNLRIFYEVDKMRLEELVINVGTEIGGTASKTEQSISGKISTDTKMVFKPDSRIRYLRLPKHDSCNFTGEGTLYASVLVEDECDNKNCLDVICLNFHIPSDRSFIVTANHNIKLQKYGESIWVDEGGNRHYP</sequence>
<dbReference type="AlphaFoldDB" id="A0A7J6D7A9"/>
<comment type="caution">
    <text evidence="1">The sequence shown here is derived from an EMBL/GenBank/DDBJ whole genome shotgun (WGS) entry which is preliminary data.</text>
</comment>
<protein>
    <submittedName>
        <fullName evidence="1">Uncharacterized protein</fullName>
    </submittedName>
</protein>
<evidence type="ECO:0000313" key="1">
    <source>
        <dbReference type="EMBL" id="KAF4115153.1"/>
    </source>
</evidence>
<gene>
    <name evidence="1" type="ORF">G5714_002642</name>
</gene>